<accession>A0A9K3DEX4</accession>
<sequence length="84" mass="9471">VWEAVSGHCVKTFNLEQHVNRIVTTPVQKDIVLVAASKYIKIIDLNCQEPIQSYQDAHEENVTSLGITRVTNMLYSAGEDKKIK</sequence>
<evidence type="ECO:0000313" key="1">
    <source>
        <dbReference type="EMBL" id="GIQ92749.1"/>
    </source>
</evidence>
<feature type="non-terminal residue" evidence="1">
    <location>
        <position position="84"/>
    </location>
</feature>
<protein>
    <submittedName>
        <fullName evidence="1">Uncharacterized protein</fullName>
    </submittedName>
</protein>
<gene>
    <name evidence="1" type="ORF">KIPB_016698</name>
</gene>
<dbReference type="InterPro" id="IPR036322">
    <property type="entry name" value="WD40_repeat_dom_sf"/>
</dbReference>
<comment type="caution">
    <text evidence="1">The sequence shown here is derived from an EMBL/GenBank/DDBJ whole genome shotgun (WGS) entry which is preliminary data.</text>
</comment>
<dbReference type="SUPFAM" id="SSF50978">
    <property type="entry name" value="WD40 repeat-like"/>
    <property type="match status" value="1"/>
</dbReference>
<feature type="non-terminal residue" evidence="1">
    <location>
        <position position="1"/>
    </location>
</feature>
<dbReference type="InterPro" id="IPR015943">
    <property type="entry name" value="WD40/YVTN_repeat-like_dom_sf"/>
</dbReference>
<dbReference type="EMBL" id="BDIP01010449">
    <property type="protein sequence ID" value="GIQ92749.1"/>
    <property type="molecule type" value="Genomic_DNA"/>
</dbReference>
<reference evidence="1 2" key="1">
    <citation type="journal article" date="2018" name="PLoS ONE">
        <title>The draft genome of Kipferlia bialata reveals reductive genome evolution in fornicate parasites.</title>
        <authorList>
            <person name="Tanifuji G."/>
            <person name="Takabayashi S."/>
            <person name="Kume K."/>
            <person name="Takagi M."/>
            <person name="Nakayama T."/>
            <person name="Kamikawa R."/>
            <person name="Inagaki Y."/>
            <person name="Hashimoto T."/>
        </authorList>
    </citation>
    <scope>NUCLEOTIDE SEQUENCE [LARGE SCALE GENOMIC DNA]</scope>
    <source>
        <strain evidence="1">NY0173</strain>
    </source>
</reference>
<proteinExistence type="predicted"/>
<name>A0A9K3DEX4_9EUKA</name>
<dbReference type="AlphaFoldDB" id="A0A9K3DEX4"/>
<dbReference type="Gene3D" id="2.130.10.10">
    <property type="entry name" value="YVTN repeat-like/Quinoprotein amine dehydrogenase"/>
    <property type="match status" value="1"/>
</dbReference>
<evidence type="ECO:0000313" key="2">
    <source>
        <dbReference type="Proteomes" id="UP000265618"/>
    </source>
</evidence>
<keyword evidence="2" id="KW-1185">Reference proteome</keyword>
<dbReference type="Proteomes" id="UP000265618">
    <property type="component" value="Unassembled WGS sequence"/>
</dbReference>
<organism evidence="1 2">
    <name type="scientific">Kipferlia bialata</name>
    <dbReference type="NCBI Taxonomy" id="797122"/>
    <lineage>
        <taxon>Eukaryota</taxon>
        <taxon>Metamonada</taxon>
        <taxon>Carpediemonas-like organisms</taxon>
        <taxon>Kipferlia</taxon>
    </lineage>
</organism>